<dbReference type="RefSeq" id="WP_322855243.1">
    <property type="nucleotide sequence ID" value="NZ_JAYDCJ010000003.1"/>
</dbReference>
<evidence type="ECO:0000256" key="1">
    <source>
        <dbReference type="SAM" id="SignalP"/>
    </source>
</evidence>
<dbReference type="EMBL" id="JAYDCJ010000003">
    <property type="protein sequence ID" value="MEA1080757.1"/>
    <property type="molecule type" value="Genomic_DNA"/>
</dbReference>
<feature type="chain" id="PRO_5045293063" evidence="1">
    <location>
        <begin position="22"/>
        <end position="202"/>
    </location>
</feature>
<name>A0ABU5NYE2_9GAMM</name>
<evidence type="ECO:0000313" key="2">
    <source>
        <dbReference type="EMBL" id="MEA1080757.1"/>
    </source>
</evidence>
<protein>
    <submittedName>
        <fullName evidence="2">Uncharacterized protein</fullName>
    </submittedName>
</protein>
<sequence length="202" mass="22511">MKVLKLLFASFFLFVSLTTNAQDQKTLDAVIFGHDLGWLKLHNADGLNVEVSDQVSDGCWTNISAVKNSIELQLIRSGYETYTGEDTKAFAPTVWIQALGFGIPSVNACAVSAELSVSVADFGKLEWDQATLSSLYKYELASYSGIFTANKSDSNESMKVQFEDLVQTMLVDVQKKKQSIRKDLLDQEQTAATKYWIDQLEQ</sequence>
<accession>A0ABU5NYE2</accession>
<evidence type="ECO:0000313" key="3">
    <source>
        <dbReference type="Proteomes" id="UP001305746"/>
    </source>
</evidence>
<feature type="signal peptide" evidence="1">
    <location>
        <begin position="1"/>
        <end position="21"/>
    </location>
</feature>
<comment type="caution">
    <text evidence="2">The sequence shown here is derived from an EMBL/GenBank/DDBJ whole genome shotgun (WGS) entry which is preliminary data.</text>
</comment>
<reference evidence="2 3" key="1">
    <citation type="submission" date="2023-12" db="EMBL/GenBank/DDBJ databases">
        <title>Marinobacter qingdaonensis sp. nov., isolated from the intertidal sediment of Qingdao, PR China.</title>
        <authorList>
            <person name="Li Y."/>
        </authorList>
    </citation>
    <scope>NUCLEOTIDE SEQUENCE [LARGE SCALE GENOMIC DNA]</scope>
    <source>
        <strain evidence="2 3">ASW11-75</strain>
    </source>
</reference>
<keyword evidence="1" id="KW-0732">Signal</keyword>
<proteinExistence type="predicted"/>
<gene>
    <name evidence="2" type="ORF">U5822_08745</name>
</gene>
<organism evidence="2 3">
    <name type="scientific">Marinobacter qingdaonensis</name>
    <dbReference type="NCBI Taxonomy" id="3108486"/>
    <lineage>
        <taxon>Bacteria</taxon>
        <taxon>Pseudomonadati</taxon>
        <taxon>Pseudomonadota</taxon>
        <taxon>Gammaproteobacteria</taxon>
        <taxon>Pseudomonadales</taxon>
        <taxon>Marinobacteraceae</taxon>
        <taxon>Marinobacter</taxon>
    </lineage>
</organism>
<dbReference type="Proteomes" id="UP001305746">
    <property type="component" value="Unassembled WGS sequence"/>
</dbReference>
<keyword evidence="3" id="KW-1185">Reference proteome</keyword>